<feature type="region of interest" description="Disordered" evidence="1">
    <location>
        <begin position="38"/>
        <end position="68"/>
    </location>
</feature>
<protein>
    <recommendedName>
        <fullName evidence="5">Hydrophobin</fullName>
    </recommendedName>
</protein>
<evidence type="ECO:0008006" key="5">
    <source>
        <dbReference type="Google" id="ProtNLM"/>
    </source>
</evidence>
<proteinExistence type="predicted"/>
<dbReference type="AlphaFoldDB" id="A0A5B0PNT8"/>
<dbReference type="EMBL" id="VSWC01000042">
    <property type="protein sequence ID" value="KAA1103337.1"/>
    <property type="molecule type" value="Genomic_DNA"/>
</dbReference>
<name>A0A5B0PNT8_PUCGR</name>
<organism evidence="3 4">
    <name type="scientific">Puccinia graminis f. sp. tritici</name>
    <dbReference type="NCBI Taxonomy" id="56615"/>
    <lineage>
        <taxon>Eukaryota</taxon>
        <taxon>Fungi</taxon>
        <taxon>Dikarya</taxon>
        <taxon>Basidiomycota</taxon>
        <taxon>Pucciniomycotina</taxon>
        <taxon>Pucciniomycetes</taxon>
        <taxon>Pucciniales</taxon>
        <taxon>Pucciniaceae</taxon>
        <taxon>Puccinia</taxon>
    </lineage>
</organism>
<reference evidence="3 4" key="1">
    <citation type="submission" date="2019-05" db="EMBL/GenBank/DDBJ databases">
        <title>Emergence of the Ug99 lineage of the wheat stem rust pathogen through somatic hybridization.</title>
        <authorList>
            <person name="Li F."/>
            <person name="Upadhyaya N.M."/>
            <person name="Sperschneider J."/>
            <person name="Matny O."/>
            <person name="Nguyen-Phuc H."/>
            <person name="Mago R."/>
            <person name="Raley C."/>
            <person name="Miller M.E."/>
            <person name="Silverstein K.A.T."/>
            <person name="Henningsen E."/>
            <person name="Hirsch C.D."/>
            <person name="Visser B."/>
            <person name="Pretorius Z.A."/>
            <person name="Steffenson B.J."/>
            <person name="Schwessinger B."/>
            <person name="Dodds P.N."/>
            <person name="Figueroa M."/>
        </authorList>
    </citation>
    <scope>NUCLEOTIDE SEQUENCE [LARGE SCALE GENOMIC DNA]</scope>
    <source>
        <strain evidence="3">21-0</strain>
    </source>
</reference>
<evidence type="ECO:0000256" key="1">
    <source>
        <dbReference type="SAM" id="MobiDB-lite"/>
    </source>
</evidence>
<keyword evidence="4" id="KW-1185">Reference proteome</keyword>
<evidence type="ECO:0000313" key="3">
    <source>
        <dbReference type="EMBL" id="KAA1103337.1"/>
    </source>
</evidence>
<gene>
    <name evidence="3" type="ORF">PGT21_014950</name>
</gene>
<evidence type="ECO:0000313" key="4">
    <source>
        <dbReference type="Proteomes" id="UP000324748"/>
    </source>
</evidence>
<feature type="chain" id="PRO_5022697525" description="Hydrophobin" evidence="2">
    <location>
        <begin position="25"/>
        <end position="128"/>
    </location>
</feature>
<evidence type="ECO:0000256" key="2">
    <source>
        <dbReference type="SAM" id="SignalP"/>
    </source>
</evidence>
<dbReference type="Proteomes" id="UP000324748">
    <property type="component" value="Unassembled WGS sequence"/>
</dbReference>
<accession>A0A5B0PNT8</accession>
<feature type="signal peptide" evidence="2">
    <location>
        <begin position="1"/>
        <end position="24"/>
    </location>
</feature>
<keyword evidence="2" id="KW-0732">Signal</keyword>
<comment type="caution">
    <text evidence="3">The sequence shown here is derived from an EMBL/GenBank/DDBJ whole genome shotgun (WGS) entry which is preliminary data.</text>
</comment>
<feature type="compositionally biased region" description="Gly residues" evidence="1">
    <location>
        <begin position="49"/>
        <end position="61"/>
    </location>
</feature>
<sequence>MFTFNLMPIVLAILLQGQAIMVQGFECGASARPVGVCRIHRPPTPQPGPGSGGSTGPGGGSGEHHGVPKIYIDLKPAPHSNNNHFACTGPTTGPNRVRLYCCPRNKNKYDITNLALTTFLYHYGCEEI</sequence>